<reference evidence="1 2" key="1">
    <citation type="submission" date="2019-07" db="EMBL/GenBank/DDBJ databases">
        <title>WGS assembly of Gossypium tomentosum.</title>
        <authorList>
            <person name="Chen Z.J."/>
            <person name="Sreedasyam A."/>
            <person name="Ando A."/>
            <person name="Song Q."/>
            <person name="De L."/>
            <person name="Hulse-Kemp A."/>
            <person name="Ding M."/>
            <person name="Ye W."/>
            <person name="Kirkbride R."/>
            <person name="Jenkins J."/>
            <person name="Plott C."/>
            <person name="Lovell J."/>
            <person name="Lin Y.-M."/>
            <person name="Vaughn R."/>
            <person name="Liu B."/>
            <person name="Li W."/>
            <person name="Simpson S."/>
            <person name="Scheffler B."/>
            <person name="Saski C."/>
            <person name="Grover C."/>
            <person name="Hu G."/>
            <person name="Conover J."/>
            <person name="Carlson J."/>
            <person name="Shu S."/>
            <person name="Boston L."/>
            <person name="Williams M."/>
            <person name="Peterson D."/>
            <person name="Mcgee K."/>
            <person name="Jones D."/>
            <person name="Wendel J."/>
            <person name="Stelly D."/>
            <person name="Grimwood J."/>
            <person name="Schmutz J."/>
        </authorList>
    </citation>
    <scope>NUCLEOTIDE SEQUENCE [LARGE SCALE GENOMIC DNA]</scope>
    <source>
        <strain evidence="1">7179.01</strain>
    </source>
</reference>
<sequence>MLQANFASILVISSNVADQAWYADSEVTAHITNDPTKFAECSFYTGSSTVIVEDLKTHKILLQGTESGRLYKFLPVAPIHAFNTTHEATGAAESIQKCDLDFQFTLWH</sequence>
<accession>A0A5D2RNL8</accession>
<evidence type="ECO:0000313" key="1">
    <source>
        <dbReference type="EMBL" id="TYI42421.1"/>
    </source>
</evidence>
<proteinExistence type="predicted"/>
<dbReference type="AlphaFoldDB" id="A0A5D2RNL8"/>
<gene>
    <name evidence="1" type="ORF">ES332_A01G097200v1</name>
</gene>
<dbReference type="Proteomes" id="UP000322667">
    <property type="component" value="Chromosome A01"/>
</dbReference>
<evidence type="ECO:0000313" key="2">
    <source>
        <dbReference type="Proteomes" id="UP000322667"/>
    </source>
</evidence>
<protein>
    <submittedName>
        <fullName evidence="1">Uncharacterized protein</fullName>
    </submittedName>
</protein>
<name>A0A5D2RNL8_GOSTO</name>
<dbReference type="EMBL" id="CM017610">
    <property type="protein sequence ID" value="TYI42421.1"/>
    <property type="molecule type" value="Genomic_DNA"/>
</dbReference>
<keyword evidence="2" id="KW-1185">Reference proteome</keyword>
<organism evidence="1 2">
    <name type="scientific">Gossypium tomentosum</name>
    <name type="common">Hawaiian cotton</name>
    <name type="synonym">Gossypium sandvicense</name>
    <dbReference type="NCBI Taxonomy" id="34277"/>
    <lineage>
        <taxon>Eukaryota</taxon>
        <taxon>Viridiplantae</taxon>
        <taxon>Streptophyta</taxon>
        <taxon>Embryophyta</taxon>
        <taxon>Tracheophyta</taxon>
        <taxon>Spermatophyta</taxon>
        <taxon>Magnoliopsida</taxon>
        <taxon>eudicotyledons</taxon>
        <taxon>Gunneridae</taxon>
        <taxon>Pentapetalae</taxon>
        <taxon>rosids</taxon>
        <taxon>malvids</taxon>
        <taxon>Malvales</taxon>
        <taxon>Malvaceae</taxon>
        <taxon>Malvoideae</taxon>
        <taxon>Gossypium</taxon>
    </lineage>
</organism>